<dbReference type="AlphaFoldDB" id="A0AA88K0L3"/>
<feature type="transmembrane region" description="Helical" evidence="5">
    <location>
        <begin position="141"/>
        <end position="161"/>
    </location>
</feature>
<dbReference type="Proteomes" id="UP000326380">
    <property type="component" value="Unassembled WGS sequence"/>
</dbReference>
<reference evidence="6 7" key="1">
    <citation type="submission" date="2019-09" db="EMBL/GenBank/DDBJ databases">
        <title>Genome sequence of Hymenobacter sp. M3.</title>
        <authorList>
            <person name="Srinivasan S."/>
        </authorList>
    </citation>
    <scope>NUCLEOTIDE SEQUENCE [LARGE SCALE GENOMIC DNA]</scope>
    <source>
        <strain evidence="6 7">M3</strain>
    </source>
</reference>
<keyword evidence="4 5" id="KW-0472">Membrane</keyword>
<protein>
    <submittedName>
        <fullName evidence="6">DoxX family protein</fullName>
    </submittedName>
</protein>
<name>A0AA88K0L3_9BACT</name>
<accession>A0AA88K0L3</accession>
<sequence length="181" mass="20089">MVLRYAFRCRNQPAKGRIQPLSPGNLLIFLVCSSSMSNPLAKPTMKPQRTTALYWTLTLIFAAFMLLAGIAEFLQNQEGQEIMRHLGYPLHVMRVIGLGKILGALAMLQTRFRTLKEWAYAGFTFNLLGACAARYAAHDGIVLIVSPLLFLAFMAFTYALWKKVARPAAERSPTLPLAVAA</sequence>
<evidence type="ECO:0000313" key="7">
    <source>
        <dbReference type="Proteomes" id="UP000326380"/>
    </source>
</evidence>
<comment type="subcellular location">
    <subcellularLocation>
        <location evidence="1">Membrane</location>
        <topology evidence="1">Multi-pass membrane protein</topology>
    </subcellularLocation>
</comment>
<evidence type="ECO:0000256" key="1">
    <source>
        <dbReference type="ARBA" id="ARBA00004141"/>
    </source>
</evidence>
<evidence type="ECO:0000256" key="2">
    <source>
        <dbReference type="ARBA" id="ARBA00022692"/>
    </source>
</evidence>
<comment type="caution">
    <text evidence="6">The sequence shown here is derived from an EMBL/GenBank/DDBJ whole genome shotgun (WGS) entry which is preliminary data.</text>
</comment>
<dbReference type="Pfam" id="PF13564">
    <property type="entry name" value="DoxX_2"/>
    <property type="match status" value="1"/>
</dbReference>
<dbReference type="EMBL" id="VTWU01000003">
    <property type="protein sequence ID" value="KAA9333464.1"/>
    <property type="molecule type" value="Genomic_DNA"/>
</dbReference>
<feature type="transmembrane region" description="Helical" evidence="5">
    <location>
        <begin position="86"/>
        <end position="106"/>
    </location>
</feature>
<feature type="transmembrane region" description="Helical" evidence="5">
    <location>
        <begin position="118"/>
        <end position="135"/>
    </location>
</feature>
<feature type="transmembrane region" description="Helical" evidence="5">
    <location>
        <begin position="52"/>
        <end position="74"/>
    </location>
</feature>
<organism evidence="6 7">
    <name type="scientific">Hymenobacter busanensis</name>
    <dbReference type="NCBI Taxonomy" id="2607656"/>
    <lineage>
        <taxon>Bacteria</taxon>
        <taxon>Pseudomonadati</taxon>
        <taxon>Bacteroidota</taxon>
        <taxon>Cytophagia</taxon>
        <taxon>Cytophagales</taxon>
        <taxon>Hymenobacteraceae</taxon>
        <taxon>Hymenobacter</taxon>
    </lineage>
</organism>
<evidence type="ECO:0000256" key="5">
    <source>
        <dbReference type="SAM" id="Phobius"/>
    </source>
</evidence>
<evidence type="ECO:0000256" key="3">
    <source>
        <dbReference type="ARBA" id="ARBA00022989"/>
    </source>
</evidence>
<dbReference type="InterPro" id="IPR032808">
    <property type="entry name" value="DoxX"/>
</dbReference>
<keyword evidence="3 5" id="KW-1133">Transmembrane helix</keyword>
<evidence type="ECO:0000313" key="6">
    <source>
        <dbReference type="EMBL" id="KAA9333464.1"/>
    </source>
</evidence>
<keyword evidence="7" id="KW-1185">Reference proteome</keyword>
<evidence type="ECO:0000256" key="4">
    <source>
        <dbReference type="ARBA" id="ARBA00023136"/>
    </source>
</evidence>
<proteinExistence type="predicted"/>
<keyword evidence="2 5" id="KW-0812">Transmembrane</keyword>
<gene>
    <name evidence="6" type="ORF">F0P96_10880</name>
</gene>
<dbReference type="GO" id="GO:0016020">
    <property type="term" value="C:membrane"/>
    <property type="evidence" value="ECO:0007669"/>
    <property type="project" value="UniProtKB-SubCell"/>
</dbReference>